<name>A0ABN1LEJ9_9ALTE</name>
<gene>
    <name evidence="2" type="ORF">GCM10009114_10230</name>
</gene>
<feature type="signal peptide" evidence="1">
    <location>
        <begin position="1"/>
        <end position="21"/>
    </location>
</feature>
<evidence type="ECO:0000256" key="1">
    <source>
        <dbReference type="SAM" id="SignalP"/>
    </source>
</evidence>
<comment type="caution">
    <text evidence="2">The sequence shown here is derived from an EMBL/GenBank/DDBJ whole genome shotgun (WGS) entry which is preliminary data.</text>
</comment>
<keyword evidence="3" id="KW-1185">Reference proteome</keyword>
<organism evidence="2 3">
    <name type="scientific">Aliiglaciecola litoralis</name>
    <dbReference type="NCBI Taxonomy" id="582857"/>
    <lineage>
        <taxon>Bacteria</taxon>
        <taxon>Pseudomonadati</taxon>
        <taxon>Pseudomonadota</taxon>
        <taxon>Gammaproteobacteria</taxon>
        <taxon>Alteromonadales</taxon>
        <taxon>Alteromonadaceae</taxon>
        <taxon>Aliiglaciecola</taxon>
    </lineage>
</organism>
<sequence length="82" mass="8500">MTTFNKTLQMLLIAGSLFALTACEQSNTEEAGDAMEQMADDAGDAVDDAADSVDDAMTDAGNAVEDACENVKDGVDAEDTDC</sequence>
<dbReference type="PROSITE" id="PS51257">
    <property type="entry name" value="PROKAR_LIPOPROTEIN"/>
    <property type="match status" value="1"/>
</dbReference>
<feature type="chain" id="PRO_5045666543" evidence="1">
    <location>
        <begin position="22"/>
        <end position="82"/>
    </location>
</feature>
<proteinExistence type="predicted"/>
<dbReference type="Gene3D" id="1.20.120.20">
    <property type="entry name" value="Apolipoprotein"/>
    <property type="match status" value="1"/>
</dbReference>
<keyword evidence="1" id="KW-0732">Signal</keyword>
<evidence type="ECO:0000313" key="2">
    <source>
        <dbReference type="EMBL" id="GAA0854452.1"/>
    </source>
</evidence>
<accession>A0ABN1LEJ9</accession>
<evidence type="ECO:0000313" key="3">
    <source>
        <dbReference type="Proteomes" id="UP001500359"/>
    </source>
</evidence>
<dbReference type="EMBL" id="BAAAFD010000002">
    <property type="protein sequence ID" value="GAA0854452.1"/>
    <property type="molecule type" value="Genomic_DNA"/>
</dbReference>
<dbReference type="RefSeq" id="WP_343857190.1">
    <property type="nucleotide sequence ID" value="NZ_BAAAFD010000002.1"/>
</dbReference>
<protein>
    <submittedName>
        <fullName evidence="2">Uncharacterized protein</fullName>
    </submittedName>
</protein>
<reference evidence="2 3" key="1">
    <citation type="journal article" date="2019" name="Int. J. Syst. Evol. Microbiol.">
        <title>The Global Catalogue of Microorganisms (GCM) 10K type strain sequencing project: providing services to taxonomists for standard genome sequencing and annotation.</title>
        <authorList>
            <consortium name="The Broad Institute Genomics Platform"/>
            <consortium name="The Broad Institute Genome Sequencing Center for Infectious Disease"/>
            <person name="Wu L."/>
            <person name="Ma J."/>
        </authorList>
    </citation>
    <scope>NUCLEOTIDE SEQUENCE [LARGE SCALE GENOMIC DNA]</scope>
    <source>
        <strain evidence="2 3">JCM 15896</strain>
    </source>
</reference>
<dbReference type="Proteomes" id="UP001500359">
    <property type="component" value="Unassembled WGS sequence"/>
</dbReference>